<reference evidence="2 3" key="1">
    <citation type="submission" date="2018-07" db="EMBL/GenBank/DDBJ databases">
        <title>Genomic Encyclopedia of Type Strains, Phase IV (KMG-IV): sequencing the most valuable type-strain genomes for metagenomic binning, comparative biology and taxonomic classification.</title>
        <authorList>
            <person name="Goeker M."/>
        </authorList>
    </citation>
    <scope>NUCLEOTIDE SEQUENCE [LARGE SCALE GENOMIC DNA]</scope>
    <source>
        <strain evidence="2 3">DSM 26407</strain>
    </source>
</reference>
<name>A0A369CDD6_9GAMM</name>
<dbReference type="RefSeq" id="WP_114278567.1">
    <property type="nucleotide sequence ID" value="NZ_QPJY01000002.1"/>
</dbReference>
<proteinExistence type="predicted"/>
<organism evidence="2 3">
    <name type="scientific">Thioalbus denitrificans</name>
    <dbReference type="NCBI Taxonomy" id="547122"/>
    <lineage>
        <taxon>Bacteria</taxon>
        <taxon>Pseudomonadati</taxon>
        <taxon>Pseudomonadota</taxon>
        <taxon>Gammaproteobacteria</taxon>
        <taxon>Chromatiales</taxon>
        <taxon>Ectothiorhodospiraceae</taxon>
        <taxon>Thioalbus</taxon>
    </lineage>
</organism>
<evidence type="ECO:0000313" key="3">
    <source>
        <dbReference type="Proteomes" id="UP000252707"/>
    </source>
</evidence>
<protein>
    <recommendedName>
        <fullName evidence="4">Methyltransferase family protein</fullName>
    </recommendedName>
</protein>
<accession>A0A369CDD6</accession>
<dbReference type="Proteomes" id="UP000252707">
    <property type="component" value="Unassembled WGS sequence"/>
</dbReference>
<evidence type="ECO:0000256" key="1">
    <source>
        <dbReference type="SAM" id="MobiDB-lite"/>
    </source>
</evidence>
<dbReference type="AlphaFoldDB" id="A0A369CDD6"/>
<evidence type="ECO:0000313" key="2">
    <source>
        <dbReference type="EMBL" id="RCX31713.1"/>
    </source>
</evidence>
<dbReference type="EMBL" id="QPJY01000002">
    <property type="protein sequence ID" value="RCX31713.1"/>
    <property type="molecule type" value="Genomic_DNA"/>
</dbReference>
<gene>
    <name evidence="2" type="ORF">DFQ59_10260</name>
</gene>
<comment type="caution">
    <text evidence="2">The sequence shown here is derived from an EMBL/GenBank/DDBJ whole genome shotgun (WGS) entry which is preliminary data.</text>
</comment>
<dbReference type="Gene3D" id="3.40.50.150">
    <property type="entry name" value="Vaccinia Virus protein VP39"/>
    <property type="match status" value="1"/>
</dbReference>
<feature type="region of interest" description="Disordered" evidence="1">
    <location>
        <begin position="1"/>
        <end position="27"/>
    </location>
</feature>
<evidence type="ECO:0008006" key="4">
    <source>
        <dbReference type="Google" id="ProtNLM"/>
    </source>
</evidence>
<dbReference type="InterPro" id="IPR029063">
    <property type="entry name" value="SAM-dependent_MTases_sf"/>
</dbReference>
<dbReference type="SUPFAM" id="SSF53335">
    <property type="entry name" value="S-adenosyl-L-methionine-dependent methyltransferases"/>
    <property type="match status" value="1"/>
</dbReference>
<dbReference type="OrthoDB" id="7334795at2"/>
<sequence length="311" mass="33498">MPENPPAPAGNRSGTIAADEPATPFSDPDRLLPESAPLALERAAGLCRRGSGGGEDCDWYHGVWQYFRILGVVATPWMQRHFYERVLGELAATGSHPRVLVSGTSDYAMLALVLHAYARHGAQPEVTVADRCETPLFLNRWYAERHGVRIATRAGDILAAAGGPHDVICTHSFLGNFPPQRRAELVSVWRALLRPGGKLVTINRIRPDSSGEVRFSAGQGEAFRERVLRAAATLPVAIGIEAPTLARWAEEYTARYHSWPVGSAAELRALLEDNGFVVERLEPGPGAAPGPAGPSVAGAALRLEVVASRRP</sequence>
<keyword evidence="3" id="KW-1185">Reference proteome</keyword>